<dbReference type="EMBL" id="CM003534">
    <property type="protein sequence ID" value="RCV36429.1"/>
    <property type="molecule type" value="Genomic_DNA"/>
</dbReference>
<dbReference type="AlphaFoldDB" id="A0A368S1Z5"/>
<protein>
    <submittedName>
        <fullName evidence="1">Uncharacterized protein</fullName>
    </submittedName>
</protein>
<proteinExistence type="predicted"/>
<accession>A0A368S1Z5</accession>
<gene>
    <name evidence="1" type="ORF">SETIT_7G318700v2</name>
</gene>
<sequence>MYNLVSMFTDVIVSHNVIYLTWRDQMHYKLQSTME</sequence>
<reference evidence="1" key="2">
    <citation type="submission" date="2015-07" db="EMBL/GenBank/DDBJ databases">
        <authorList>
            <person name="Noorani M."/>
        </authorList>
    </citation>
    <scope>NUCLEOTIDE SEQUENCE</scope>
    <source>
        <strain evidence="1">Yugu1</strain>
    </source>
</reference>
<organism evidence="1">
    <name type="scientific">Setaria italica</name>
    <name type="common">Foxtail millet</name>
    <name type="synonym">Panicum italicum</name>
    <dbReference type="NCBI Taxonomy" id="4555"/>
    <lineage>
        <taxon>Eukaryota</taxon>
        <taxon>Viridiplantae</taxon>
        <taxon>Streptophyta</taxon>
        <taxon>Embryophyta</taxon>
        <taxon>Tracheophyta</taxon>
        <taxon>Spermatophyta</taxon>
        <taxon>Magnoliopsida</taxon>
        <taxon>Liliopsida</taxon>
        <taxon>Poales</taxon>
        <taxon>Poaceae</taxon>
        <taxon>PACMAD clade</taxon>
        <taxon>Panicoideae</taxon>
        <taxon>Panicodae</taxon>
        <taxon>Paniceae</taxon>
        <taxon>Cenchrinae</taxon>
        <taxon>Setaria</taxon>
    </lineage>
</organism>
<evidence type="ECO:0000313" key="1">
    <source>
        <dbReference type="EMBL" id="RCV36429.1"/>
    </source>
</evidence>
<name>A0A368S1Z5_SETIT</name>
<reference evidence="1" key="1">
    <citation type="journal article" date="2012" name="Nat. Biotechnol.">
        <title>Reference genome sequence of the model plant Setaria.</title>
        <authorList>
            <person name="Bennetzen J.L."/>
            <person name="Schmutz J."/>
            <person name="Wang H."/>
            <person name="Percifield R."/>
            <person name="Hawkins J."/>
            <person name="Pontaroli A.C."/>
            <person name="Estep M."/>
            <person name="Feng L."/>
            <person name="Vaughn J.N."/>
            <person name="Grimwood J."/>
            <person name="Jenkins J."/>
            <person name="Barry K."/>
            <person name="Lindquist E."/>
            <person name="Hellsten U."/>
            <person name="Deshpande S."/>
            <person name="Wang X."/>
            <person name="Wu X."/>
            <person name="Mitros T."/>
            <person name="Triplett J."/>
            <person name="Yang X."/>
            <person name="Ye C.Y."/>
            <person name="Mauro-Herrera M."/>
            <person name="Wang L."/>
            <person name="Li P."/>
            <person name="Sharma M."/>
            <person name="Sharma R."/>
            <person name="Ronald P.C."/>
            <person name="Panaud O."/>
            <person name="Kellogg E.A."/>
            <person name="Brutnell T.P."/>
            <person name="Doust A.N."/>
            <person name="Tuskan G.A."/>
            <person name="Rokhsar D."/>
            <person name="Devos K.M."/>
        </authorList>
    </citation>
    <scope>NUCLEOTIDE SEQUENCE [LARGE SCALE GENOMIC DNA]</scope>
    <source>
        <strain evidence="1">Yugu1</strain>
    </source>
</reference>